<gene>
    <name evidence="1" type="ORF">RFULGI_LOCUS8350</name>
</gene>
<sequence length="123" mass="13395">MSAKLIDDLTPATPGFGLYIGGNSSRKRIHGTGFEVSSGVTNSTYATTISENNNRVVYNDVYYCGTIEFTTTQCDSPFMGLPNQAGQMWCLFISNPFNNSQKAYVSFSPDETSTNTTNIDMSA</sequence>
<proteinExistence type="predicted"/>
<feature type="non-terminal residue" evidence="1">
    <location>
        <position position="1"/>
    </location>
</feature>
<reference evidence="1" key="1">
    <citation type="submission" date="2021-06" db="EMBL/GenBank/DDBJ databases">
        <authorList>
            <person name="Kallberg Y."/>
            <person name="Tangrot J."/>
            <person name="Rosling A."/>
        </authorList>
    </citation>
    <scope>NUCLEOTIDE SEQUENCE</scope>
    <source>
        <strain evidence="1">IN212</strain>
    </source>
</reference>
<evidence type="ECO:0000313" key="1">
    <source>
        <dbReference type="EMBL" id="CAG8648421.1"/>
    </source>
</evidence>
<organism evidence="1 2">
    <name type="scientific">Racocetra fulgida</name>
    <dbReference type="NCBI Taxonomy" id="60492"/>
    <lineage>
        <taxon>Eukaryota</taxon>
        <taxon>Fungi</taxon>
        <taxon>Fungi incertae sedis</taxon>
        <taxon>Mucoromycota</taxon>
        <taxon>Glomeromycotina</taxon>
        <taxon>Glomeromycetes</taxon>
        <taxon>Diversisporales</taxon>
        <taxon>Gigasporaceae</taxon>
        <taxon>Racocetra</taxon>
    </lineage>
</organism>
<keyword evidence="2" id="KW-1185">Reference proteome</keyword>
<dbReference type="AlphaFoldDB" id="A0A9N9DV32"/>
<name>A0A9N9DV32_9GLOM</name>
<evidence type="ECO:0000313" key="2">
    <source>
        <dbReference type="Proteomes" id="UP000789396"/>
    </source>
</evidence>
<dbReference type="OrthoDB" id="2388461at2759"/>
<dbReference type="EMBL" id="CAJVPZ010013389">
    <property type="protein sequence ID" value="CAG8648421.1"/>
    <property type="molecule type" value="Genomic_DNA"/>
</dbReference>
<dbReference type="Proteomes" id="UP000789396">
    <property type="component" value="Unassembled WGS sequence"/>
</dbReference>
<protein>
    <submittedName>
        <fullName evidence="1">15157_t:CDS:1</fullName>
    </submittedName>
</protein>
<accession>A0A9N9DV32</accession>
<comment type="caution">
    <text evidence="1">The sequence shown here is derived from an EMBL/GenBank/DDBJ whole genome shotgun (WGS) entry which is preliminary data.</text>
</comment>